<evidence type="ECO:0000256" key="3">
    <source>
        <dbReference type="ARBA" id="ARBA00022989"/>
    </source>
</evidence>
<keyword evidence="3 6" id="KW-1133">Transmembrane helix</keyword>
<dbReference type="EMBL" id="KV417495">
    <property type="protein sequence ID" value="KZP30133.1"/>
    <property type="molecule type" value="Genomic_DNA"/>
</dbReference>
<reference evidence="7 8" key="1">
    <citation type="journal article" date="2016" name="Mol. Biol. Evol.">
        <title>Comparative Genomics of Early-Diverging Mushroom-Forming Fungi Provides Insights into the Origins of Lignocellulose Decay Capabilities.</title>
        <authorList>
            <person name="Nagy L.G."/>
            <person name="Riley R."/>
            <person name="Tritt A."/>
            <person name="Adam C."/>
            <person name="Daum C."/>
            <person name="Floudas D."/>
            <person name="Sun H."/>
            <person name="Yadav J.S."/>
            <person name="Pangilinan J."/>
            <person name="Larsson K.H."/>
            <person name="Matsuura K."/>
            <person name="Barry K."/>
            <person name="Labutti K."/>
            <person name="Kuo R."/>
            <person name="Ohm R.A."/>
            <person name="Bhattacharya S.S."/>
            <person name="Shirouzu T."/>
            <person name="Yoshinaga Y."/>
            <person name="Martin F.M."/>
            <person name="Grigoriev I.V."/>
            <person name="Hibbett D.S."/>
        </authorList>
    </citation>
    <scope>NUCLEOTIDE SEQUENCE [LARGE SCALE GENOMIC DNA]</scope>
    <source>
        <strain evidence="7 8">CBS 109695</strain>
    </source>
</reference>
<keyword evidence="8" id="KW-1185">Reference proteome</keyword>
<accession>A0A166T325</accession>
<organism evidence="7 8">
    <name type="scientific">Athelia psychrophila</name>
    <dbReference type="NCBI Taxonomy" id="1759441"/>
    <lineage>
        <taxon>Eukaryota</taxon>
        <taxon>Fungi</taxon>
        <taxon>Dikarya</taxon>
        <taxon>Basidiomycota</taxon>
        <taxon>Agaricomycotina</taxon>
        <taxon>Agaricomycetes</taxon>
        <taxon>Agaricomycetidae</taxon>
        <taxon>Atheliales</taxon>
        <taxon>Atheliaceae</taxon>
        <taxon>Athelia</taxon>
    </lineage>
</organism>
<dbReference type="STRING" id="436010.A0A166T325"/>
<dbReference type="PROSITE" id="PS50920">
    <property type="entry name" value="SOLCAR"/>
    <property type="match status" value="1"/>
</dbReference>
<feature type="transmembrane region" description="Helical" evidence="6">
    <location>
        <begin position="108"/>
        <end position="130"/>
    </location>
</feature>
<evidence type="ECO:0000313" key="7">
    <source>
        <dbReference type="EMBL" id="KZP30133.1"/>
    </source>
</evidence>
<dbReference type="OrthoDB" id="21292at2759"/>
<evidence type="ECO:0000313" key="8">
    <source>
        <dbReference type="Proteomes" id="UP000076532"/>
    </source>
</evidence>
<dbReference type="GO" id="GO:0016020">
    <property type="term" value="C:membrane"/>
    <property type="evidence" value="ECO:0007669"/>
    <property type="project" value="UniProtKB-SubCell"/>
</dbReference>
<evidence type="ECO:0000256" key="1">
    <source>
        <dbReference type="ARBA" id="ARBA00004141"/>
    </source>
</evidence>
<feature type="transmembrane region" description="Helical" evidence="6">
    <location>
        <begin position="169"/>
        <end position="191"/>
    </location>
</feature>
<name>A0A166T325_9AGAM</name>
<evidence type="ECO:0000256" key="2">
    <source>
        <dbReference type="ARBA" id="ARBA00022692"/>
    </source>
</evidence>
<protein>
    <recommendedName>
        <fullName evidence="9">Mitochondrial carrier</fullName>
    </recommendedName>
</protein>
<dbReference type="Gene3D" id="1.50.40.10">
    <property type="entry name" value="Mitochondrial carrier domain"/>
    <property type="match status" value="1"/>
</dbReference>
<dbReference type="InterPro" id="IPR023395">
    <property type="entry name" value="MCP_dom_sf"/>
</dbReference>
<comment type="subcellular location">
    <subcellularLocation>
        <location evidence="1">Membrane</location>
        <topology evidence="1">Multi-pass membrane protein</topology>
    </subcellularLocation>
</comment>
<keyword evidence="4 5" id="KW-0472">Membrane</keyword>
<feature type="transmembrane region" description="Helical" evidence="6">
    <location>
        <begin position="211"/>
        <end position="231"/>
    </location>
</feature>
<sequence length="334" mass="37112">MQSLSAADLLYTGIFGLAIQPLVGTAVRIRANYTPKGFQLGNGGSTREGPGYLAMLKKVHRVEGVGGLYKGAVPMLVYYVIGQVLQTPYSYLYAFLRRFVGESLPFIGSWYHVAFSVLLAPALFMCRIFMYRAIVTTHKLSYTKPHQALRVLLSPSEQRRPMTLFGPGLLTTMLVQFAVSVIALQVVWNALFPTFSKHGTSWIGNAPIVNILFYHLTIIVSTAVITPLDVMTIRLAVQQKRLLLPAYSEETAGGQDAEPSDLTVGDYSSYFCGLAMDAEDIFYPTAHEEVITLRGDDDPYTGFFDCGRKIIAEEGSKSLFRLWWYTMLSTLGRV</sequence>
<dbReference type="AlphaFoldDB" id="A0A166T325"/>
<keyword evidence="2 5" id="KW-0812">Transmembrane</keyword>
<dbReference type="InterPro" id="IPR018108">
    <property type="entry name" value="MCP_transmembrane"/>
</dbReference>
<proteinExistence type="predicted"/>
<evidence type="ECO:0008006" key="9">
    <source>
        <dbReference type="Google" id="ProtNLM"/>
    </source>
</evidence>
<dbReference type="SUPFAM" id="SSF103506">
    <property type="entry name" value="Mitochondrial carrier"/>
    <property type="match status" value="1"/>
</dbReference>
<feature type="repeat" description="Solcar" evidence="5">
    <location>
        <begin position="7"/>
        <end position="96"/>
    </location>
</feature>
<evidence type="ECO:0000256" key="4">
    <source>
        <dbReference type="ARBA" id="ARBA00023136"/>
    </source>
</evidence>
<feature type="transmembrane region" description="Helical" evidence="6">
    <location>
        <begin position="76"/>
        <end position="96"/>
    </location>
</feature>
<dbReference type="Proteomes" id="UP000076532">
    <property type="component" value="Unassembled WGS sequence"/>
</dbReference>
<evidence type="ECO:0000256" key="5">
    <source>
        <dbReference type="PROSITE-ProRule" id="PRU00282"/>
    </source>
</evidence>
<evidence type="ECO:0000256" key="6">
    <source>
        <dbReference type="SAM" id="Phobius"/>
    </source>
</evidence>
<gene>
    <name evidence="7" type="ORF">FIBSPDRAFT_926634</name>
</gene>